<dbReference type="SUPFAM" id="SSF54160">
    <property type="entry name" value="Chromo domain-like"/>
    <property type="match status" value="1"/>
</dbReference>
<proteinExistence type="predicted"/>
<keyword evidence="2" id="KW-1185">Reference proteome</keyword>
<comment type="caution">
    <text evidence="1">The sequence shown here is derived from an EMBL/GenBank/DDBJ whole genome shotgun (WGS) entry which is preliminary data.</text>
</comment>
<accession>A0A392S2C3</accession>
<reference evidence="1 2" key="1">
    <citation type="journal article" date="2018" name="Front. Plant Sci.">
        <title>Red Clover (Trifolium pratense) and Zigzag Clover (T. medium) - A Picture of Genomic Similarities and Differences.</title>
        <authorList>
            <person name="Dluhosova J."/>
            <person name="Istvanek J."/>
            <person name="Nedelnik J."/>
            <person name="Repkova J."/>
        </authorList>
    </citation>
    <scope>NUCLEOTIDE SEQUENCE [LARGE SCALE GENOMIC DNA]</scope>
    <source>
        <strain evidence="2">cv. 10/8</strain>
        <tissue evidence="1">Leaf</tissue>
    </source>
</reference>
<name>A0A392S2C3_9FABA</name>
<sequence>VQGELPKELEVVLEETTYPVKVLGTRVTMQEGVATPQSLIQWNNRSVDDVTWEDNAVMRGQFP</sequence>
<feature type="non-terminal residue" evidence="1">
    <location>
        <position position="63"/>
    </location>
</feature>
<dbReference type="Proteomes" id="UP000265520">
    <property type="component" value="Unassembled WGS sequence"/>
</dbReference>
<protein>
    <submittedName>
        <fullName evidence="1">Uncharacterized protein</fullName>
    </submittedName>
</protein>
<evidence type="ECO:0000313" key="2">
    <source>
        <dbReference type="Proteomes" id="UP000265520"/>
    </source>
</evidence>
<organism evidence="1 2">
    <name type="scientific">Trifolium medium</name>
    <dbReference type="NCBI Taxonomy" id="97028"/>
    <lineage>
        <taxon>Eukaryota</taxon>
        <taxon>Viridiplantae</taxon>
        <taxon>Streptophyta</taxon>
        <taxon>Embryophyta</taxon>
        <taxon>Tracheophyta</taxon>
        <taxon>Spermatophyta</taxon>
        <taxon>Magnoliopsida</taxon>
        <taxon>eudicotyledons</taxon>
        <taxon>Gunneridae</taxon>
        <taxon>Pentapetalae</taxon>
        <taxon>rosids</taxon>
        <taxon>fabids</taxon>
        <taxon>Fabales</taxon>
        <taxon>Fabaceae</taxon>
        <taxon>Papilionoideae</taxon>
        <taxon>50 kb inversion clade</taxon>
        <taxon>NPAAA clade</taxon>
        <taxon>Hologalegina</taxon>
        <taxon>IRL clade</taxon>
        <taxon>Trifolieae</taxon>
        <taxon>Trifolium</taxon>
    </lineage>
</organism>
<evidence type="ECO:0000313" key="1">
    <source>
        <dbReference type="EMBL" id="MCI42354.1"/>
    </source>
</evidence>
<dbReference type="AlphaFoldDB" id="A0A392S2C3"/>
<dbReference type="InterPro" id="IPR016197">
    <property type="entry name" value="Chromo-like_dom_sf"/>
</dbReference>
<feature type="non-terminal residue" evidence="1">
    <location>
        <position position="1"/>
    </location>
</feature>
<dbReference type="EMBL" id="LXQA010303494">
    <property type="protein sequence ID" value="MCI42354.1"/>
    <property type="molecule type" value="Genomic_DNA"/>
</dbReference>